<name>A0A897N1I4_9EURY</name>
<reference evidence="2" key="1">
    <citation type="submission" date="2020-11" db="EMBL/GenBank/DDBJ databases">
        <title>Carbohydrate-dependent, anaerobic sulfur respiration: A novel catabolism in halophilic archaea.</title>
        <authorList>
            <person name="Sorokin D.Y."/>
            <person name="Messina E."/>
            <person name="Smedile F."/>
            <person name="La Cono V."/>
            <person name="Hallsworth J.E."/>
            <person name="Yakimov M.M."/>
        </authorList>
    </citation>
    <scope>NUCLEOTIDE SEQUENCE</scope>
    <source>
        <strain evidence="2">HSR12-1</strain>
    </source>
</reference>
<sequence>MRSLVGGLGPEVARRGVHVSGSALPLAYVVDVLTWGQVQAILVAALAAVVVLEVIRLGIGLDWWIYEYLTREYEQDNLAGYALAVISATAVVLIAPPPIAVPALLMLTLGDPISGLLASGQIQSVGDGRYLELILKAPRALAVTFVVCTTIGLAFVAPVAALFGGLAATVADGVKPVIATYVIDDNLTIPLASAAGITLGLAVV</sequence>
<keyword evidence="2" id="KW-0418">Kinase</keyword>
<evidence type="ECO:0000256" key="1">
    <source>
        <dbReference type="SAM" id="Phobius"/>
    </source>
</evidence>
<feature type="transmembrane region" description="Helical" evidence="1">
    <location>
        <begin position="78"/>
        <end position="95"/>
    </location>
</feature>
<organism evidence="2 3">
    <name type="scientific">Halapricum desulfuricans</name>
    <dbReference type="NCBI Taxonomy" id="2841257"/>
    <lineage>
        <taxon>Archaea</taxon>
        <taxon>Methanobacteriati</taxon>
        <taxon>Methanobacteriota</taxon>
        <taxon>Stenosarchaea group</taxon>
        <taxon>Halobacteria</taxon>
        <taxon>Halobacteriales</taxon>
        <taxon>Haloarculaceae</taxon>
        <taxon>Halapricum</taxon>
    </lineage>
</organism>
<dbReference type="InterPro" id="IPR037997">
    <property type="entry name" value="Dgk1-like"/>
</dbReference>
<keyword evidence="1" id="KW-0812">Transmembrane</keyword>
<dbReference type="GO" id="GO:0004143">
    <property type="term" value="F:ATP-dependent diacylglycerol kinase activity"/>
    <property type="evidence" value="ECO:0007669"/>
    <property type="project" value="InterPro"/>
</dbReference>
<dbReference type="AlphaFoldDB" id="A0A897N1I4"/>
<dbReference type="PANTHER" id="PTHR31303">
    <property type="entry name" value="CTP-DEPENDENT DIACYLGLYCEROL KINASE 1"/>
    <property type="match status" value="1"/>
</dbReference>
<evidence type="ECO:0000313" key="3">
    <source>
        <dbReference type="Proteomes" id="UP000663525"/>
    </source>
</evidence>
<evidence type="ECO:0000313" key="2">
    <source>
        <dbReference type="EMBL" id="QSG04969.1"/>
    </source>
</evidence>
<accession>A0A897N1I4</accession>
<dbReference type="GeneID" id="68854259"/>
<dbReference type="RefSeq" id="WP_418886453.1">
    <property type="nucleotide sequence ID" value="NZ_CP064787.1"/>
</dbReference>
<keyword evidence="2" id="KW-0808">Transferase</keyword>
<dbReference type="PANTHER" id="PTHR31303:SF1">
    <property type="entry name" value="CTP-DEPENDENT DIACYLGLYCEROL KINASE 1"/>
    <property type="match status" value="1"/>
</dbReference>
<feature type="transmembrane region" description="Helical" evidence="1">
    <location>
        <begin position="140"/>
        <end position="167"/>
    </location>
</feature>
<keyword evidence="1" id="KW-0472">Membrane</keyword>
<protein>
    <submittedName>
        <fullName evidence="2">Dolichol kinase</fullName>
    </submittedName>
</protein>
<dbReference type="EMBL" id="CP064787">
    <property type="protein sequence ID" value="QSG04969.1"/>
    <property type="molecule type" value="Genomic_DNA"/>
</dbReference>
<keyword evidence="1" id="KW-1133">Transmembrane helix</keyword>
<proteinExistence type="predicted"/>
<dbReference type="Proteomes" id="UP000663525">
    <property type="component" value="Chromosome"/>
</dbReference>
<gene>
    <name evidence="2" type="primary">sec59</name>
    <name evidence="2" type="ORF">HSR121_0614</name>
</gene>
<feature type="transmembrane region" description="Helical" evidence="1">
    <location>
        <begin position="40"/>
        <end position="66"/>
    </location>
</feature>